<keyword evidence="2" id="KW-1185">Reference proteome</keyword>
<organism evidence="1 2">
    <name type="scientific">Meloidogyne enterolobii</name>
    <name type="common">Root-knot nematode worm</name>
    <name type="synonym">Meloidogyne mayaguensis</name>
    <dbReference type="NCBI Taxonomy" id="390850"/>
    <lineage>
        <taxon>Eukaryota</taxon>
        <taxon>Metazoa</taxon>
        <taxon>Ecdysozoa</taxon>
        <taxon>Nematoda</taxon>
        <taxon>Chromadorea</taxon>
        <taxon>Rhabditida</taxon>
        <taxon>Tylenchina</taxon>
        <taxon>Tylenchomorpha</taxon>
        <taxon>Tylenchoidea</taxon>
        <taxon>Meloidogynidae</taxon>
        <taxon>Meloidogyninae</taxon>
        <taxon>Meloidogyne</taxon>
    </lineage>
</organism>
<name>A0ACB0Y4N9_MELEN</name>
<comment type="caution">
    <text evidence="1">The sequence shown here is derived from an EMBL/GenBank/DDBJ whole genome shotgun (WGS) entry which is preliminary data.</text>
</comment>
<proteinExistence type="predicted"/>
<protein>
    <submittedName>
        <fullName evidence="1">Uncharacterized protein</fullName>
    </submittedName>
</protein>
<sequence>MKQAVSNVRRSSAVRQTKSCGDLPNLVNLEDDNSYGEYEDKEDGTNNNYSSSSSNDADVSHLVTKRRMALSTCSWDSYGIILLAPNVFLIRLIWTSQDESSQDEYFMATNELSSNSSEMYFSDAVSEEKVDLLK</sequence>
<reference evidence="1" key="1">
    <citation type="submission" date="2023-11" db="EMBL/GenBank/DDBJ databases">
        <authorList>
            <person name="Poullet M."/>
        </authorList>
    </citation>
    <scope>NUCLEOTIDE SEQUENCE</scope>
    <source>
        <strain evidence="1">E1834</strain>
    </source>
</reference>
<evidence type="ECO:0000313" key="2">
    <source>
        <dbReference type="Proteomes" id="UP001497535"/>
    </source>
</evidence>
<evidence type="ECO:0000313" key="1">
    <source>
        <dbReference type="EMBL" id="CAK5030735.1"/>
    </source>
</evidence>
<gene>
    <name evidence="1" type="ORF">MENTE1834_LOCUS7306</name>
</gene>
<accession>A0ACB0Y4N9</accession>
<dbReference type="Proteomes" id="UP001497535">
    <property type="component" value="Unassembled WGS sequence"/>
</dbReference>
<dbReference type="EMBL" id="CAVMJV010000005">
    <property type="protein sequence ID" value="CAK5030735.1"/>
    <property type="molecule type" value="Genomic_DNA"/>
</dbReference>